<dbReference type="Pfam" id="PF03358">
    <property type="entry name" value="FMN_red"/>
    <property type="match status" value="1"/>
</dbReference>
<dbReference type="PANTHER" id="PTHR30543:SF21">
    <property type="entry name" value="NAD(P)H-DEPENDENT FMN REDUCTASE LOT6"/>
    <property type="match status" value="1"/>
</dbReference>
<sequence>MSDFLIVAASDGMNLKMAETLESLSKDTDESFEVVKLSDFNLPLYTTQEEENGIPEDGKKLTEKFIAAKGFVFLTPEYNGSVSPSFVNAIAWVSRSGGESWREAFVNKPALIGTHSGGGGQYVLGAMLNQLSFIGMNVLGRKLLTNYGKPLNEDAAKGALEELVKIAK</sequence>
<evidence type="ECO:0000259" key="1">
    <source>
        <dbReference type="Pfam" id="PF03358"/>
    </source>
</evidence>
<dbReference type="Gene3D" id="3.40.50.360">
    <property type="match status" value="1"/>
</dbReference>
<proteinExistence type="predicted"/>
<organism evidence="2 3">
    <name type="scientific">Halobacteriovorax vibrionivorans</name>
    <dbReference type="NCBI Taxonomy" id="2152716"/>
    <lineage>
        <taxon>Bacteria</taxon>
        <taxon>Pseudomonadati</taxon>
        <taxon>Bdellovibrionota</taxon>
        <taxon>Bacteriovoracia</taxon>
        <taxon>Bacteriovoracales</taxon>
        <taxon>Halobacteriovoraceae</taxon>
        <taxon>Halobacteriovorax</taxon>
    </lineage>
</organism>
<dbReference type="PANTHER" id="PTHR30543">
    <property type="entry name" value="CHROMATE REDUCTASE"/>
    <property type="match status" value="1"/>
</dbReference>
<dbReference type="InterPro" id="IPR029039">
    <property type="entry name" value="Flavoprotein-like_sf"/>
</dbReference>
<comment type="caution">
    <text evidence="2">The sequence shown here is derived from an EMBL/GenBank/DDBJ whole genome shotgun (WGS) entry which is preliminary data.</text>
</comment>
<reference evidence="3" key="1">
    <citation type="journal article" date="2019" name="Int. J. Syst. Evol. Microbiol.">
        <title>Halobacteriovorax valvorus sp. nov., a novel prokaryotic predator isolated from coastal seawater of China.</title>
        <authorList>
            <person name="Chen M.-X."/>
        </authorList>
    </citation>
    <scope>NUCLEOTIDE SEQUENCE [LARGE SCALE GENOMIC DNA]</scope>
    <source>
        <strain evidence="3">BL9</strain>
    </source>
</reference>
<name>A0ABY0IHP4_9BACT</name>
<gene>
    <name evidence="2" type="ORF">DAY19_01425</name>
</gene>
<feature type="domain" description="NADPH-dependent FMN reductase-like" evidence="1">
    <location>
        <begin position="10"/>
        <end position="142"/>
    </location>
</feature>
<accession>A0ABY0IHP4</accession>
<evidence type="ECO:0000313" key="3">
    <source>
        <dbReference type="Proteomes" id="UP000443582"/>
    </source>
</evidence>
<dbReference type="Proteomes" id="UP000443582">
    <property type="component" value="Unassembled WGS sequence"/>
</dbReference>
<evidence type="ECO:0000313" key="2">
    <source>
        <dbReference type="EMBL" id="RZF22457.1"/>
    </source>
</evidence>
<dbReference type="InterPro" id="IPR050712">
    <property type="entry name" value="NAD(P)H-dep_reductase"/>
</dbReference>
<protein>
    <submittedName>
        <fullName evidence="2">NADPH-dependent oxidoreductase</fullName>
    </submittedName>
</protein>
<dbReference type="RefSeq" id="WP_114705403.1">
    <property type="nucleotide sequence ID" value="NZ_QDKL01000001.1"/>
</dbReference>
<keyword evidence="3" id="KW-1185">Reference proteome</keyword>
<dbReference type="InterPro" id="IPR005025">
    <property type="entry name" value="FMN_Rdtase-like_dom"/>
</dbReference>
<dbReference type="SUPFAM" id="SSF52218">
    <property type="entry name" value="Flavoproteins"/>
    <property type="match status" value="1"/>
</dbReference>
<dbReference type="EMBL" id="QDKL01000001">
    <property type="protein sequence ID" value="RZF22457.1"/>
    <property type="molecule type" value="Genomic_DNA"/>
</dbReference>